<keyword evidence="5" id="KW-1185">Reference proteome</keyword>
<dbReference type="EMBL" id="MU857627">
    <property type="protein sequence ID" value="KAK4249128.1"/>
    <property type="molecule type" value="Genomic_DNA"/>
</dbReference>
<protein>
    <recommendedName>
        <fullName evidence="6">Glycosyltransferase</fullName>
    </recommendedName>
</protein>
<evidence type="ECO:0000256" key="3">
    <source>
        <dbReference type="SAM" id="Phobius"/>
    </source>
</evidence>
<dbReference type="Pfam" id="PF04488">
    <property type="entry name" value="Gly_transf_sug"/>
    <property type="match status" value="1"/>
</dbReference>
<evidence type="ECO:0000313" key="5">
    <source>
        <dbReference type="Proteomes" id="UP001303647"/>
    </source>
</evidence>
<dbReference type="Proteomes" id="UP001303647">
    <property type="component" value="Unassembled WGS sequence"/>
</dbReference>
<keyword evidence="3" id="KW-1133">Transmembrane helix</keyword>
<dbReference type="PANTHER" id="PTHR32385:SF15">
    <property type="entry name" value="INOSITOL PHOSPHOCERAMIDE MANNOSYLTRANSFERASE 1"/>
    <property type="match status" value="1"/>
</dbReference>
<dbReference type="AlphaFoldDB" id="A0AAN7CY94"/>
<evidence type="ECO:0000256" key="2">
    <source>
        <dbReference type="ARBA" id="ARBA00022679"/>
    </source>
</evidence>
<dbReference type="GO" id="GO:0016020">
    <property type="term" value="C:membrane"/>
    <property type="evidence" value="ECO:0007669"/>
    <property type="project" value="GOC"/>
</dbReference>
<dbReference type="Gene3D" id="3.90.550.20">
    <property type="match status" value="1"/>
</dbReference>
<comment type="similarity">
    <text evidence="1">Belongs to the glycosyltransferase 32 family.</text>
</comment>
<keyword evidence="2" id="KW-0808">Transferase</keyword>
<dbReference type="InterPro" id="IPR051706">
    <property type="entry name" value="Glycosyltransferase_domain"/>
</dbReference>
<accession>A0AAN7CY94</accession>
<keyword evidence="3" id="KW-0472">Membrane</keyword>
<dbReference type="PANTHER" id="PTHR32385">
    <property type="entry name" value="MANNOSYL PHOSPHORYLINOSITOL CERAMIDE SYNTHASE"/>
    <property type="match status" value="1"/>
</dbReference>
<evidence type="ECO:0000313" key="4">
    <source>
        <dbReference type="EMBL" id="KAK4249128.1"/>
    </source>
</evidence>
<evidence type="ECO:0008006" key="6">
    <source>
        <dbReference type="Google" id="ProtNLM"/>
    </source>
</evidence>
<proteinExistence type="inferred from homology"/>
<feature type="transmembrane region" description="Helical" evidence="3">
    <location>
        <begin position="297"/>
        <end position="314"/>
    </location>
</feature>
<dbReference type="InterPro" id="IPR029044">
    <property type="entry name" value="Nucleotide-diphossugar_trans"/>
</dbReference>
<organism evidence="4 5">
    <name type="scientific">Corynascus novoguineensis</name>
    <dbReference type="NCBI Taxonomy" id="1126955"/>
    <lineage>
        <taxon>Eukaryota</taxon>
        <taxon>Fungi</taxon>
        <taxon>Dikarya</taxon>
        <taxon>Ascomycota</taxon>
        <taxon>Pezizomycotina</taxon>
        <taxon>Sordariomycetes</taxon>
        <taxon>Sordariomycetidae</taxon>
        <taxon>Sordariales</taxon>
        <taxon>Chaetomiaceae</taxon>
        <taxon>Corynascus</taxon>
    </lineage>
</organism>
<comment type="caution">
    <text evidence="4">The sequence shown here is derived from an EMBL/GenBank/DDBJ whole genome shotgun (WGS) entry which is preliminary data.</text>
</comment>
<reference evidence="4" key="1">
    <citation type="journal article" date="2023" name="Mol. Phylogenet. Evol.">
        <title>Genome-scale phylogeny and comparative genomics of the fungal order Sordariales.</title>
        <authorList>
            <person name="Hensen N."/>
            <person name="Bonometti L."/>
            <person name="Westerberg I."/>
            <person name="Brannstrom I.O."/>
            <person name="Guillou S."/>
            <person name="Cros-Aarteil S."/>
            <person name="Calhoun S."/>
            <person name="Haridas S."/>
            <person name="Kuo A."/>
            <person name="Mondo S."/>
            <person name="Pangilinan J."/>
            <person name="Riley R."/>
            <person name="LaButti K."/>
            <person name="Andreopoulos B."/>
            <person name="Lipzen A."/>
            <person name="Chen C."/>
            <person name="Yan M."/>
            <person name="Daum C."/>
            <person name="Ng V."/>
            <person name="Clum A."/>
            <person name="Steindorff A."/>
            <person name="Ohm R.A."/>
            <person name="Martin F."/>
            <person name="Silar P."/>
            <person name="Natvig D.O."/>
            <person name="Lalanne C."/>
            <person name="Gautier V."/>
            <person name="Ament-Velasquez S.L."/>
            <person name="Kruys A."/>
            <person name="Hutchinson M.I."/>
            <person name="Powell A.J."/>
            <person name="Barry K."/>
            <person name="Miller A.N."/>
            <person name="Grigoriev I.V."/>
            <person name="Debuchy R."/>
            <person name="Gladieux P."/>
            <person name="Hiltunen Thoren M."/>
            <person name="Johannesson H."/>
        </authorList>
    </citation>
    <scope>NUCLEOTIDE SEQUENCE</scope>
    <source>
        <strain evidence="4">CBS 359.72</strain>
    </source>
</reference>
<sequence length="334" mass="37807">MDFFYRNGAKKRTLTVFSLLVLGSIIRQYNATQKFLSSGNLSELLEVIDSCASNDSGTLVKLVGVSDGGIPSMIHQIWKTTDVQTYVTEFGASHEAWKTMYEPFNYTVKLWTDDDVLQLIRTKYAWLLSTYEGYPHDIQRVDLARLAIVLAEGGIYADLDVYPRNVTQTQCLQHLGLQAIFAPTQMGDIGLSNHFFMAQQGSPFLLWTLYVAKRRAVSASLRTILPYWTVLWTTGPLMVTAAFREYAWLYSAQRLNIGVLDEDKYRPQVLGHAAGRAWHGPDGVALNYIADHAPKTIFMPVVIAMSLLGLVWLVRKRPRRNIRRPFLLFCSSIS</sequence>
<keyword evidence="3" id="KW-0812">Transmembrane</keyword>
<reference evidence="4" key="2">
    <citation type="submission" date="2023-05" db="EMBL/GenBank/DDBJ databases">
        <authorList>
            <consortium name="Lawrence Berkeley National Laboratory"/>
            <person name="Steindorff A."/>
            <person name="Hensen N."/>
            <person name="Bonometti L."/>
            <person name="Westerberg I."/>
            <person name="Brannstrom I.O."/>
            <person name="Guillou S."/>
            <person name="Cros-Aarteil S."/>
            <person name="Calhoun S."/>
            <person name="Haridas S."/>
            <person name="Kuo A."/>
            <person name="Mondo S."/>
            <person name="Pangilinan J."/>
            <person name="Riley R."/>
            <person name="Labutti K."/>
            <person name="Andreopoulos B."/>
            <person name="Lipzen A."/>
            <person name="Chen C."/>
            <person name="Yanf M."/>
            <person name="Daum C."/>
            <person name="Ng V."/>
            <person name="Clum A."/>
            <person name="Ohm R."/>
            <person name="Martin F."/>
            <person name="Silar P."/>
            <person name="Natvig D."/>
            <person name="Lalanne C."/>
            <person name="Gautier V."/>
            <person name="Ament-Velasquez S.L."/>
            <person name="Kruys A."/>
            <person name="Hutchinson M.I."/>
            <person name="Powell A.J."/>
            <person name="Barry K."/>
            <person name="Miller A.N."/>
            <person name="Grigoriev I.V."/>
            <person name="Debuchy R."/>
            <person name="Gladieux P."/>
            <person name="Thoren M.H."/>
            <person name="Johannesson H."/>
        </authorList>
    </citation>
    <scope>NUCLEOTIDE SEQUENCE</scope>
    <source>
        <strain evidence="4">CBS 359.72</strain>
    </source>
</reference>
<name>A0AAN7CY94_9PEZI</name>
<gene>
    <name evidence="4" type="ORF">C7999DRAFT_12986</name>
</gene>
<dbReference type="GO" id="GO:0000030">
    <property type="term" value="F:mannosyltransferase activity"/>
    <property type="evidence" value="ECO:0007669"/>
    <property type="project" value="TreeGrafter"/>
</dbReference>
<dbReference type="SUPFAM" id="SSF53448">
    <property type="entry name" value="Nucleotide-diphospho-sugar transferases"/>
    <property type="match status" value="1"/>
</dbReference>
<evidence type="ECO:0000256" key="1">
    <source>
        <dbReference type="ARBA" id="ARBA00009003"/>
    </source>
</evidence>
<dbReference type="InterPro" id="IPR007577">
    <property type="entry name" value="GlycoTrfase_DXD_sugar-bd_CS"/>
</dbReference>
<dbReference type="GO" id="GO:0051999">
    <property type="term" value="P:mannosyl-inositol phosphorylceramide biosynthetic process"/>
    <property type="evidence" value="ECO:0007669"/>
    <property type="project" value="TreeGrafter"/>
</dbReference>